<protein>
    <submittedName>
        <fullName evidence="1">ATP-binding protein</fullName>
    </submittedName>
</protein>
<proteinExistence type="predicted"/>
<dbReference type="AlphaFoldDB" id="A0A9D2J8H4"/>
<dbReference type="GO" id="GO:0005524">
    <property type="term" value="F:ATP binding"/>
    <property type="evidence" value="ECO:0007669"/>
    <property type="project" value="UniProtKB-KW"/>
</dbReference>
<gene>
    <name evidence="1" type="ORF">H9968_09160</name>
</gene>
<evidence type="ECO:0000313" key="2">
    <source>
        <dbReference type="Proteomes" id="UP000824049"/>
    </source>
</evidence>
<dbReference type="Pfam" id="PF08011">
    <property type="entry name" value="PDDEXK_9"/>
    <property type="match status" value="1"/>
</dbReference>
<organism evidence="1 2">
    <name type="scientific">Candidatus Anaerobutyricum stercoris</name>
    <dbReference type="NCBI Taxonomy" id="2838457"/>
    <lineage>
        <taxon>Bacteria</taxon>
        <taxon>Bacillati</taxon>
        <taxon>Bacillota</taxon>
        <taxon>Clostridia</taxon>
        <taxon>Lachnospirales</taxon>
        <taxon>Lachnospiraceae</taxon>
        <taxon>Anaerobutyricum</taxon>
    </lineage>
</organism>
<evidence type="ECO:0000313" key="1">
    <source>
        <dbReference type="EMBL" id="HIZ40072.1"/>
    </source>
</evidence>
<keyword evidence="1" id="KW-0547">Nucleotide-binding</keyword>
<dbReference type="InterPro" id="IPR012547">
    <property type="entry name" value="PDDEXK_9"/>
</dbReference>
<keyword evidence="1" id="KW-0067">ATP-binding</keyword>
<dbReference type="PANTHER" id="PTHR34825:SF1">
    <property type="entry name" value="AAA-ATPASE-LIKE DOMAIN-CONTAINING PROTEIN"/>
    <property type="match status" value="1"/>
</dbReference>
<reference evidence="1" key="1">
    <citation type="journal article" date="2021" name="PeerJ">
        <title>Extensive microbial diversity within the chicken gut microbiome revealed by metagenomics and culture.</title>
        <authorList>
            <person name="Gilroy R."/>
            <person name="Ravi A."/>
            <person name="Getino M."/>
            <person name="Pursley I."/>
            <person name="Horton D.L."/>
            <person name="Alikhan N.F."/>
            <person name="Baker D."/>
            <person name="Gharbi K."/>
            <person name="Hall N."/>
            <person name="Watson M."/>
            <person name="Adriaenssens E.M."/>
            <person name="Foster-Nyarko E."/>
            <person name="Jarju S."/>
            <person name="Secka A."/>
            <person name="Antonio M."/>
            <person name="Oren A."/>
            <person name="Chaudhuri R.R."/>
            <person name="La Ragione R."/>
            <person name="Hildebrand F."/>
            <person name="Pallen M.J."/>
        </authorList>
    </citation>
    <scope>NUCLEOTIDE SEQUENCE</scope>
    <source>
        <strain evidence="1">CHK179-28034</strain>
    </source>
</reference>
<sequence>MIRSLFESVLKSNENLAFAVVTGCLRISKESIFSGLNNLNVISITSDAYAEHFGFTQKEVDELLKAYDLQDNADTVREWYDGYRFGETEVYNPWSVINYIQSCYRNKKALPKPYWSNTSSNSIVRTLVEKADLSVKQEIESLIEGRTIMKPVHEDITYEDMDSTQDHLWNFLFFTGYLKKVSERQEEENVLMELAIPNREVRYIYKTTVLRWFEDKTRQKELSPLYESILEGDAEKIAEILSENLMETISFYDYQESYYHGFLAGMLKNMSGYIVLSNRESGSGRPDILLKYPSVKGKAVIFEVKISKTYQELQKKCDEALRQIERRDYAASLRQEGYQDILAYGVAFYRKECLVKKCEKL</sequence>
<name>A0A9D2J8H4_9FIRM</name>
<comment type="caution">
    <text evidence="1">The sequence shown here is derived from an EMBL/GenBank/DDBJ whole genome shotgun (WGS) entry which is preliminary data.</text>
</comment>
<dbReference type="PANTHER" id="PTHR34825">
    <property type="entry name" value="CONSERVED PROTEIN, WITH A WEAK D-GALACTARATE DEHYDRATASE/ALTRONATE HYDROLASE DOMAIN"/>
    <property type="match status" value="1"/>
</dbReference>
<accession>A0A9D2J8H4</accession>
<reference evidence="1" key="2">
    <citation type="submission" date="2021-04" db="EMBL/GenBank/DDBJ databases">
        <authorList>
            <person name="Gilroy R."/>
        </authorList>
    </citation>
    <scope>NUCLEOTIDE SEQUENCE</scope>
    <source>
        <strain evidence="1">CHK179-28034</strain>
    </source>
</reference>
<dbReference type="Proteomes" id="UP000824049">
    <property type="component" value="Unassembled WGS sequence"/>
</dbReference>
<dbReference type="EMBL" id="DXBR01000085">
    <property type="protein sequence ID" value="HIZ40072.1"/>
    <property type="molecule type" value="Genomic_DNA"/>
</dbReference>